<comment type="catalytic activity">
    <reaction evidence="1">
        <text>ATP + protein L-histidine = ADP + protein N-phospho-L-histidine.</text>
        <dbReference type="EC" id="2.7.13.3"/>
    </reaction>
</comment>
<name>A0ABU0V6Y2_9BACI</name>
<dbReference type="SUPFAM" id="SSF158472">
    <property type="entry name" value="HAMP domain-like"/>
    <property type="match status" value="1"/>
</dbReference>
<accession>A0ABU0V6Y2</accession>
<dbReference type="PROSITE" id="PS50885">
    <property type="entry name" value="HAMP"/>
    <property type="match status" value="1"/>
</dbReference>
<dbReference type="InterPro" id="IPR004358">
    <property type="entry name" value="Sig_transdc_His_kin-like_C"/>
</dbReference>
<dbReference type="Gene3D" id="6.10.340.10">
    <property type="match status" value="1"/>
</dbReference>
<evidence type="ECO:0000256" key="9">
    <source>
        <dbReference type="ARBA" id="ARBA00022840"/>
    </source>
</evidence>
<evidence type="ECO:0000259" key="13">
    <source>
        <dbReference type="PROSITE" id="PS50109"/>
    </source>
</evidence>
<dbReference type="InterPro" id="IPR003660">
    <property type="entry name" value="HAMP_dom"/>
</dbReference>
<keyword evidence="11 12" id="KW-0472">Membrane</keyword>
<dbReference type="Gene3D" id="3.30.565.10">
    <property type="entry name" value="Histidine kinase-like ATPase, C-terminal domain"/>
    <property type="match status" value="1"/>
</dbReference>
<feature type="transmembrane region" description="Helical" evidence="12">
    <location>
        <begin position="12"/>
        <end position="34"/>
    </location>
</feature>
<evidence type="ECO:0000259" key="14">
    <source>
        <dbReference type="PROSITE" id="PS50885"/>
    </source>
</evidence>
<dbReference type="InterPro" id="IPR003594">
    <property type="entry name" value="HATPase_dom"/>
</dbReference>
<keyword evidence="6" id="KW-0808">Transferase</keyword>
<keyword evidence="5" id="KW-0597">Phosphoprotein</keyword>
<keyword evidence="4" id="KW-1003">Cell membrane</keyword>
<comment type="subcellular location">
    <subcellularLocation>
        <location evidence="2">Cell membrane</location>
        <topology evidence="2">Multi-pass membrane protein</topology>
    </subcellularLocation>
</comment>
<dbReference type="EMBL" id="JAVCYS010000004">
    <property type="protein sequence ID" value="MDQ1852572.1"/>
    <property type="molecule type" value="Genomic_DNA"/>
</dbReference>
<dbReference type="CDD" id="cd06225">
    <property type="entry name" value="HAMP"/>
    <property type="match status" value="1"/>
</dbReference>
<evidence type="ECO:0000256" key="12">
    <source>
        <dbReference type="SAM" id="Phobius"/>
    </source>
</evidence>
<dbReference type="InterPro" id="IPR036097">
    <property type="entry name" value="HisK_dim/P_sf"/>
</dbReference>
<evidence type="ECO:0000256" key="7">
    <source>
        <dbReference type="ARBA" id="ARBA00022741"/>
    </source>
</evidence>
<dbReference type="Pfam" id="PF02518">
    <property type="entry name" value="HATPase_c"/>
    <property type="match status" value="1"/>
</dbReference>
<feature type="domain" description="Histidine kinase" evidence="13">
    <location>
        <begin position="268"/>
        <end position="483"/>
    </location>
</feature>
<proteinExistence type="predicted"/>
<evidence type="ECO:0000256" key="10">
    <source>
        <dbReference type="ARBA" id="ARBA00023012"/>
    </source>
</evidence>
<evidence type="ECO:0000256" key="1">
    <source>
        <dbReference type="ARBA" id="ARBA00000085"/>
    </source>
</evidence>
<evidence type="ECO:0000256" key="11">
    <source>
        <dbReference type="ARBA" id="ARBA00023136"/>
    </source>
</evidence>
<keyword evidence="8" id="KW-0418">Kinase</keyword>
<evidence type="ECO:0000256" key="6">
    <source>
        <dbReference type="ARBA" id="ARBA00022679"/>
    </source>
</evidence>
<organism evidence="15 16">
    <name type="scientific">Bacillus stercoris</name>
    <dbReference type="NCBI Taxonomy" id="2054641"/>
    <lineage>
        <taxon>Bacteria</taxon>
        <taxon>Bacillati</taxon>
        <taxon>Bacillota</taxon>
        <taxon>Bacilli</taxon>
        <taxon>Bacillales</taxon>
        <taxon>Bacillaceae</taxon>
        <taxon>Bacillus</taxon>
    </lineage>
</organism>
<dbReference type="CDD" id="cd00075">
    <property type="entry name" value="HATPase"/>
    <property type="match status" value="1"/>
</dbReference>
<dbReference type="EC" id="2.7.13.3" evidence="3"/>
<evidence type="ECO:0000256" key="8">
    <source>
        <dbReference type="ARBA" id="ARBA00022777"/>
    </source>
</evidence>
<evidence type="ECO:0000313" key="15">
    <source>
        <dbReference type="EMBL" id="MDQ1852572.1"/>
    </source>
</evidence>
<evidence type="ECO:0000256" key="4">
    <source>
        <dbReference type="ARBA" id="ARBA00022475"/>
    </source>
</evidence>
<dbReference type="SUPFAM" id="SSF47384">
    <property type="entry name" value="Homodimeric domain of signal transducing histidine kinase"/>
    <property type="match status" value="1"/>
</dbReference>
<dbReference type="InterPro" id="IPR003661">
    <property type="entry name" value="HisK_dim/P_dom"/>
</dbReference>
<dbReference type="PANTHER" id="PTHR45453:SF1">
    <property type="entry name" value="PHOSPHATE REGULON SENSOR PROTEIN PHOR"/>
    <property type="match status" value="1"/>
</dbReference>
<dbReference type="Proteomes" id="UP001177898">
    <property type="component" value="Unassembled WGS sequence"/>
</dbReference>
<dbReference type="Pfam" id="PF00512">
    <property type="entry name" value="HisKA"/>
    <property type="match status" value="1"/>
</dbReference>
<sequence>MKKRFKTLRFQLLCRSLCILVLLLVFVGALQYVFGKRLLYENRAVSIQSYINSTEPTIWNNIKTYKSHSGGLKKSDGAVRPAFIYPGVTIVFIDKKTKDSTVLSTDPYAGAPPTVNKSVYDEALKDTMALHYRVTKNESGEEVLIVFQAINIDGKEAGVIQMSALTEPLKDVLLRQISTYSTLSLVALLLGLFTFLPVVRHTLKPLSQMVHMMGEINAGNLNKRLPVYRKQMEIDTLAISFNHMLERIETSFKAEKEAKERIRQFVSDASHELRTPLTSIHGFIEVLLRGAALQPEQRDRALNSMYEESKRATRLIEDLLFLAKIDRVPSFEMKRGNLDALIREMEPQLSLLAKERRLQLLLEDNAEAVFDRDKMKQVILNLVYNAVQYTKEKAGAITISLQKGCDSVMLMIADNGTGIAPEHLPHVFDRFYRADPSRSRKYGGSGLGLAITKSIIDSHNGTIDVKSEIGRGTVFMIRLPAPAYSSDE</sequence>
<dbReference type="PANTHER" id="PTHR45453">
    <property type="entry name" value="PHOSPHATE REGULON SENSOR PROTEIN PHOR"/>
    <property type="match status" value="1"/>
</dbReference>
<dbReference type="GO" id="GO:0005524">
    <property type="term" value="F:ATP binding"/>
    <property type="evidence" value="ECO:0007669"/>
    <property type="project" value="UniProtKB-KW"/>
</dbReference>
<evidence type="ECO:0000256" key="5">
    <source>
        <dbReference type="ARBA" id="ARBA00022553"/>
    </source>
</evidence>
<dbReference type="SUPFAM" id="SSF55874">
    <property type="entry name" value="ATPase domain of HSP90 chaperone/DNA topoisomerase II/histidine kinase"/>
    <property type="match status" value="1"/>
</dbReference>
<feature type="domain" description="HAMP" evidence="14">
    <location>
        <begin position="200"/>
        <end position="253"/>
    </location>
</feature>
<evidence type="ECO:0000313" key="16">
    <source>
        <dbReference type="Proteomes" id="UP001177898"/>
    </source>
</evidence>
<dbReference type="Pfam" id="PF00672">
    <property type="entry name" value="HAMP"/>
    <property type="match status" value="1"/>
</dbReference>
<dbReference type="PRINTS" id="PR00344">
    <property type="entry name" value="BCTRLSENSOR"/>
</dbReference>
<dbReference type="SMART" id="SM00304">
    <property type="entry name" value="HAMP"/>
    <property type="match status" value="1"/>
</dbReference>
<keyword evidence="12" id="KW-1133">Transmembrane helix</keyword>
<evidence type="ECO:0000256" key="3">
    <source>
        <dbReference type="ARBA" id="ARBA00012438"/>
    </source>
</evidence>
<keyword evidence="16" id="KW-1185">Reference proteome</keyword>
<dbReference type="SMART" id="SM00388">
    <property type="entry name" value="HisKA"/>
    <property type="match status" value="1"/>
</dbReference>
<dbReference type="InterPro" id="IPR005467">
    <property type="entry name" value="His_kinase_dom"/>
</dbReference>
<keyword evidence="7" id="KW-0547">Nucleotide-binding</keyword>
<dbReference type="InterPro" id="IPR050351">
    <property type="entry name" value="BphY/WalK/GraS-like"/>
</dbReference>
<dbReference type="RefSeq" id="WP_306645838.1">
    <property type="nucleotide sequence ID" value="NZ_JAVCYS010000004.1"/>
</dbReference>
<gene>
    <name evidence="15" type="ORF">RAQ16_09360</name>
</gene>
<keyword evidence="12" id="KW-0812">Transmembrane</keyword>
<dbReference type="InterPro" id="IPR036890">
    <property type="entry name" value="HATPase_C_sf"/>
</dbReference>
<keyword evidence="10" id="KW-0902">Two-component regulatory system</keyword>
<evidence type="ECO:0000256" key="2">
    <source>
        <dbReference type="ARBA" id="ARBA00004651"/>
    </source>
</evidence>
<dbReference type="CDD" id="cd00082">
    <property type="entry name" value="HisKA"/>
    <property type="match status" value="1"/>
</dbReference>
<protein>
    <recommendedName>
        <fullName evidence="3">histidine kinase</fullName>
        <ecNumber evidence="3">2.7.13.3</ecNumber>
    </recommendedName>
</protein>
<comment type="caution">
    <text evidence="15">The sequence shown here is derived from an EMBL/GenBank/DDBJ whole genome shotgun (WGS) entry which is preliminary data.</text>
</comment>
<dbReference type="PROSITE" id="PS50109">
    <property type="entry name" value="HIS_KIN"/>
    <property type="match status" value="1"/>
</dbReference>
<keyword evidence="9 15" id="KW-0067">ATP-binding</keyword>
<dbReference type="Gene3D" id="1.10.287.130">
    <property type="match status" value="1"/>
</dbReference>
<dbReference type="SMART" id="SM00387">
    <property type="entry name" value="HATPase_c"/>
    <property type="match status" value="1"/>
</dbReference>
<reference evidence="15" key="1">
    <citation type="submission" date="2023-08" db="EMBL/GenBank/DDBJ databases">
        <title>Functional annotation and safety assessment of Bacillus stercoris.</title>
        <authorList>
            <person name="Pandit N.T."/>
            <person name="Ahir S.V."/>
            <person name="Chauhan D.A."/>
            <person name="Bose A."/>
            <person name="Dunlap C."/>
            <person name="Doshi J.A."/>
        </authorList>
    </citation>
    <scope>NUCLEOTIDE SEQUENCE</scope>
    <source>
        <strain evidence="15">ZBMF30</strain>
    </source>
</reference>